<accession>A0A2Y9LX97</accession>
<dbReference type="PROSITE" id="PS00290">
    <property type="entry name" value="IG_MHC"/>
    <property type="match status" value="1"/>
</dbReference>
<reference evidence="14" key="1">
    <citation type="submission" date="2025-08" db="UniProtKB">
        <authorList>
            <consortium name="RefSeq"/>
        </authorList>
    </citation>
    <scope>IDENTIFICATION</scope>
    <source>
        <tissue evidence="14">Blood</tissue>
    </source>
</reference>
<dbReference type="Gene3D" id="3.30.500.10">
    <property type="entry name" value="MHC class I-like antigen recognition-like"/>
    <property type="match status" value="1"/>
</dbReference>
<dbReference type="Gene3D" id="2.60.40.10">
    <property type="entry name" value="Immunoglobulins"/>
    <property type="match status" value="1"/>
</dbReference>
<evidence type="ECO:0000256" key="11">
    <source>
        <dbReference type="SAM" id="Phobius"/>
    </source>
</evidence>
<dbReference type="GO" id="GO:0009897">
    <property type="term" value="C:external side of plasma membrane"/>
    <property type="evidence" value="ECO:0007669"/>
    <property type="project" value="TreeGrafter"/>
</dbReference>
<dbReference type="Proteomes" id="UP000248483">
    <property type="component" value="Unplaced"/>
</dbReference>
<evidence type="ECO:0000256" key="10">
    <source>
        <dbReference type="SAM" id="MobiDB-lite"/>
    </source>
</evidence>
<keyword evidence="4" id="KW-0732">Signal</keyword>
<feature type="compositionally biased region" description="Polar residues" evidence="10">
    <location>
        <begin position="157"/>
        <end position="169"/>
    </location>
</feature>
<dbReference type="KEGG" id="dle:111166690"/>
<comment type="similarity">
    <text evidence="2 9">Belongs to the MHC class I family.</text>
</comment>
<organism evidence="13 14">
    <name type="scientific">Delphinapterus leucas</name>
    <name type="common">Beluga whale</name>
    <dbReference type="NCBI Taxonomy" id="9749"/>
    <lineage>
        <taxon>Eukaryota</taxon>
        <taxon>Metazoa</taxon>
        <taxon>Chordata</taxon>
        <taxon>Craniata</taxon>
        <taxon>Vertebrata</taxon>
        <taxon>Euteleostomi</taxon>
        <taxon>Mammalia</taxon>
        <taxon>Eutheria</taxon>
        <taxon>Laurasiatheria</taxon>
        <taxon>Artiodactyla</taxon>
        <taxon>Whippomorpha</taxon>
        <taxon>Cetacea</taxon>
        <taxon>Odontoceti</taxon>
        <taxon>Monodontidae</taxon>
        <taxon>Delphinapterus</taxon>
    </lineage>
</organism>
<name>A0A2Y9LX97_DELLE</name>
<dbReference type="InterPro" id="IPR011162">
    <property type="entry name" value="MHC_I/II-like_Ag-recog"/>
</dbReference>
<evidence type="ECO:0000256" key="8">
    <source>
        <dbReference type="ARBA" id="ARBA00023180"/>
    </source>
</evidence>
<dbReference type="PROSITE" id="PS50835">
    <property type="entry name" value="IG_LIKE"/>
    <property type="match status" value="1"/>
</dbReference>
<gene>
    <name evidence="14" type="primary">LOC111166690</name>
</gene>
<keyword evidence="3 11" id="KW-0812">Transmembrane</keyword>
<evidence type="ECO:0000256" key="9">
    <source>
        <dbReference type="RuleBase" id="RU004439"/>
    </source>
</evidence>
<dbReference type="InterPro" id="IPR011161">
    <property type="entry name" value="MHC_I-like_Ag-recog"/>
</dbReference>
<dbReference type="AlphaFoldDB" id="A0A2Y9LX97"/>
<dbReference type="SUPFAM" id="SSF54452">
    <property type="entry name" value="MHC antigen-recognition domain"/>
    <property type="match status" value="1"/>
</dbReference>
<feature type="region of interest" description="Disordered" evidence="10">
    <location>
        <begin position="64"/>
        <end position="116"/>
    </location>
</feature>
<dbReference type="SMART" id="SM00407">
    <property type="entry name" value="IGc1"/>
    <property type="match status" value="1"/>
</dbReference>
<evidence type="ECO:0000313" key="14">
    <source>
        <dbReference type="RefSeq" id="XP_022414344.1"/>
    </source>
</evidence>
<evidence type="ECO:0000259" key="12">
    <source>
        <dbReference type="PROSITE" id="PS50835"/>
    </source>
</evidence>
<feature type="region of interest" description="Disordered" evidence="10">
    <location>
        <begin position="534"/>
        <end position="559"/>
    </location>
</feature>
<keyword evidence="7" id="KW-1015">Disulfide bond</keyword>
<evidence type="ECO:0000313" key="13">
    <source>
        <dbReference type="Proteomes" id="UP000248483"/>
    </source>
</evidence>
<dbReference type="FunFam" id="2.60.40.10:FF:000204">
    <property type="entry name" value="Major histocompatibility complex, class I-related protein"/>
    <property type="match status" value="1"/>
</dbReference>
<dbReference type="Pfam" id="PF07654">
    <property type="entry name" value="C1-set"/>
    <property type="match status" value="1"/>
</dbReference>
<dbReference type="FunCoup" id="A0A2Y9LX97">
    <property type="interactions" value="56"/>
</dbReference>
<dbReference type="PANTHER" id="PTHR16675">
    <property type="entry name" value="MHC CLASS I-RELATED"/>
    <property type="match status" value="1"/>
</dbReference>
<evidence type="ECO:0000256" key="4">
    <source>
        <dbReference type="ARBA" id="ARBA00022729"/>
    </source>
</evidence>
<dbReference type="InterPro" id="IPR003597">
    <property type="entry name" value="Ig_C1-set"/>
</dbReference>
<keyword evidence="5 11" id="KW-1133">Transmembrane helix</keyword>
<keyword evidence="13" id="KW-1185">Reference proteome</keyword>
<dbReference type="GeneID" id="111166690"/>
<dbReference type="InterPro" id="IPR013783">
    <property type="entry name" value="Ig-like_fold"/>
</dbReference>
<comment type="subcellular location">
    <subcellularLocation>
        <location evidence="1">Membrane</location>
        <topology evidence="1">Single-pass membrane protein</topology>
    </subcellularLocation>
</comment>
<dbReference type="InterPro" id="IPR003006">
    <property type="entry name" value="Ig/MHC_CS"/>
</dbReference>
<evidence type="ECO:0000256" key="6">
    <source>
        <dbReference type="ARBA" id="ARBA00023136"/>
    </source>
</evidence>
<sequence length="559" mass="61320">MCCQLPQTIGVFSCFLFPSPPEGAIKDLRAGPRVRAVEPQPEPGRSLNLSQGGVAAAAALGTLSALPPRPRRGTRPTVGRRPALARGPCPTAEDGLHRDRHPGAAREAADQAAAESRECAGPAVAAATTAAAATAAVGTGAGGRSRCLQQRSRDSKTSVASIRDQSTGSANPAELCCLHSAWEKGQTSARESPWGLPLVADSPAARAKVVMAELGHLKLEKKPWPTRTHSLHYYYLTLSEPGPSLPKFLAVGYVDDQPFIRFDSRVGKAESQAPWMTPMDAQYWETETRKQEKWAEVQQVEMWTVMGYHNHSSGMHSTQRMFGCEIQEDGRYRGFWQFGYDGQDHLSLDLETLSWVSAEPVAMRTKHWWETERCYAEYDKAYLEGPCLASLHRYLELGGQRFSRREPPTVRITEHSAKDGGTILRCWALGFYPHNILLSWWLGEKELDSEYAETRPSGDGTYQTWAAAWVPAGKKAQYTCRVQHSSLNHTFTVSWESSHPGLTAMVISLVLVLLVVVGGVTLTKCIQARNKESYEQAPGGEDPHNSQSPARAGATPLIC</sequence>
<protein>
    <submittedName>
        <fullName evidence="14">H-2 class I histocompatibility antigen, Q10 alpha chain-like isoform X1</fullName>
    </submittedName>
</protein>
<dbReference type="InterPro" id="IPR036179">
    <property type="entry name" value="Ig-like_dom_sf"/>
</dbReference>
<evidence type="ECO:0000256" key="5">
    <source>
        <dbReference type="ARBA" id="ARBA00022989"/>
    </source>
</evidence>
<feature type="region of interest" description="Disordered" evidence="10">
    <location>
        <begin position="137"/>
        <end position="169"/>
    </location>
</feature>
<dbReference type="InterPro" id="IPR050208">
    <property type="entry name" value="MHC_class-I_related"/>
</dbReference>
<dbReference type="InterPro" id="IPR001039">
    <property type="entry name" value="MHC_I_a_a1/a2"/>
</dbReference>
<feature type="domain" description="Ig-like" evidence="12">
    <location>
        <begin position="408"/>
        <end position="494"/>
    </location>
</feature>
<dbReference type="CDD" id="cd07698">
    <property type="entry name" value="IgC1_MHC_I_alpha3"/>
    <property type="match status" value="1"/>
</dbReference>
<evidence type="ECO:0000256" key="1">
    <source>
        <dbReference type="ARBA" id="ARBA00004167"/>
    </source>
</evidence>
<evidence type="ECO:0000256" key="3">
    <source>
        <dbReference type="ARBA" id="ARBA00022692"/>
    </source>
</evidence>
<evidence type="ECO:0000256" key="2">
    <source>
        <dbReference type="ARBA" id="ARBA00006909"/>
    </source>
</evidence>
<feature type="transmembrane region" description="Helical" evidence="11">
    <location>
        <begin position="502"/>
        <end position="522"/>
    </location>
</feature>
<dbReference type="InterPro" id="IPR007110">
    <property type="entry name" value="Ig-like_dom"/>
</dbReference>
<keyword evidence="6 11" id="KW-0472">Membrane</keyword>
<dbReference type="FunFam" id="3.30.500.10:FF:000001">
    <property type="entry name" value="H-2 class I histocompatibility antigen, alpha chain"/>
    <property type="match status" value="1"/>
</dbReference>
<dbReference type="GO" id="GO:0005615">
    <property type="term" value="C:extracellular space"/>
    <property type="evidence" value="ECO:0007669"/>
    <property type="project" value="TreeGrafter"/>
</dbReference>
<evidence type="ECO:0000256" key="7">
    <source>
        <dbReference type="ARBA" id="ARBA00023157"/>
    </source>
</evidence>
<dbReference type="PRINTS" id="PR01638">
    <property type="entry name" value="MHCCLASSI"/>
</dbReference>
<dbReference type="Pfam" id="PF00129">
    <property type="entry name" value="MHC_I"/>
    <property type="match status" value="1"/>
</dbReference>
<dbReference type="InterPro" id="IPR037055">
    <property type="entry name" value="MHC_I-like_Ag-recog_sf"/>
</dbReference>
<keyword evidence="8" id="KW-0325">Glycoprotein</keyword>
<proteinExistence type="inferred from homology"/>
<dbReference type="PANTHER" id="PTHR16675:SF134">
    <property type="entry name" value="IG-LIKE DOMAIN-CONTAINING PROTEIN"/>
    <property type="match status" value="1"/>
</dbReference>
<dbReference type="SUPFAM" id="SSF48726">
    <property type="entry name" value="Immunoglobulin"/>
    <property type="match status" value="1"/>
</dbReference>
<dbReference type="GO" id="GO:0006955">
    <property type="term" value="P:immune response"/>
    <property type="evidence" value="ECO:0007669"/>
    <property type="project" value="TreeGrafter"/>
</dbReference>
<dbReference type="STRING" id="9749.A0A2Y9LX97"/>
<dbReference type="InParanoid" id="A0A2Y9LX97"/>
<feature type="compositionally biased region" description="Basic and acidic residues" evidence="10">
    <location>
        <begin position="94"/>
        <end position="109"/>
    </location>
</feature>
<dbReference type="RefSeq" id="XP_022414344.1">
    <property type="nucleotide sequence ID" value="XM_022558636.2"/>
</dbReference>